<dbReference type="RefSeq" id="WP_137402311.1">
    <property type="nucleotide sequence ID" value="NZ_BMIU01000032.1"/>
</dbReference>
<evidence type="ECO:0000256" key="1">
    <source>
        <dbReference type="SAM" id="MobiDB-lite"/>
    </source>
</evidence>
<evidence type="ECO:0000313" key="3">
    <source>
        <dbReference type="Proteomes" id="UP000647339"/>
    </source>
</evidence>
<accession>A0ABQ1VBN4</accession>
<reference evidence="3" key="1">
    <citation type="journal article" date="2019" name="Int. J. Syst. Evol. Microbiol.">
        <title>The Global Catalogue of Microorganisms (GCM) 10K type strain sequencing project: providing services to taxonomists for standard genome sequencing and annotation.</title>
        <authorList>
            <consortium name="The Broad Institute Genomics Platform"/>
            <consortium name="The Broad Institute Genome Sequencing Center for Infectious Disease"/>
            <person name="Wu L."/>
            <person name="Ma J."/>
        </authorList>
    </citation>
    <scope>NUCLEOTIDE SEQUENCE [LARGE SCALE GENOMIC DNA]</scope>
    <source>
        <strain evidence="3">CGMCC 1.15407</strain>
    </source>
</reference>
<dbReference type="Pfam" id="PF22668">
    <property type="entry name" value="DUF7009"/>
    <property type="match status" value="1"/>
</dbReference>
<dbReference type="Proteomes" id="UP000647339">
    <property type="component" value="Unassembled WGS sequence"/>
</dbReference>
<dbReference type="InterPro" id="IPR053825">
    <property type="entry name" value="DUF7009"/>
</dbReference>
<proteinExistence type="predicted"/>
<keyword evidence="3" id="KW-1185">Reference proteome</keyword>
<organism evidence="2 3">
    <name type="scientific">Echinicola rosea</name>
    <dbReference type="NCBI Taxonomy" id="1807691"/>
    <lineage>
        <taxon>Bacteria</taxon>
        <taxon>Pseudomonadati</taxon>
        <taxon>Bacteroidota</taxon>
        <taxon>Cytophagia</taxon>
        <taxon>Cytophagales</taxon>
        <taxon>Cyclobacteriaceae</taxon>
        <taxon>Echinicola</taxon>
    </lineage>
</organism>
<sequence>MKLRINNNSIRLRLTQTEVQQVAAGKSITEHLLVGRNKPGLEYSLILEGNAQEVEAIFEDNHLKIILPEALAFAWASTDEVSIRHVQHEGQSYENILLIEKDFQCLHKRPDEDESDNFPNPKSLEDYNNC</sequence>
<dbReference type="EMBL" id="BMIU01000032">
    <property type="protein sequence ID" value="GGF49447.1"/>
    <property type="molecule type" value="Genomic_DNA"/>
</dbReference>
<protein>
    <submittedName>
        <fullName evidence="2">Uncharacterized protein</fullName>
    </submittedName>
</protein>
<feature type="region of interest" description="Disordered" evidence="1">
    <location>
        <begin position="110"/>
        <end position="130"/>
    </location>
</feature>
<gene>
    <name evidence="2" type="ORF">GCM10011339_42550</name>
</gene>
<comment type="caution">
    <text evidence="2">The sequence shown here is derived from an EMBL/GenBank/DDBJ whole genome shotgun (WGS) entry which is preliminary data.</text>
</comment>
<evidence type="ECO:0000313" key="2">
    <source>
        <dbReference type="EMBL" id="GGF49447.1"/>
    </source>
</evidence>
<name>A0ABQ1VBN4_9BACT</name>